<sequence length="239" mass="27625">MTITEKENELFQRWRSHSNADETTFFVQDGALDADAYINSSIKICSILKEVPFDKTASKGYNFGKGFQKKIKEKGPEAFLKNKGTLSVLAKRISLIREIFEEKNNKDAISSLSESAYVNIKKYRGTKTSSIKDLEMVATKDKDFLMEQIEGILSPDILLCGKTRHYLGFIYGGDIQLIMEDQNRKTRLFHLYREGSARRLIIEMYHPSHRTSENELLDRLKDILLRYKKSEICLFDKTS</sequence>
<dbReference type="eggNOG" id="ENOG5032XP6">
    <property type="taxonomic scope" value="Bacteria"/>
</dbReference>
<gene>
    <name evidence="1" type="ordered locus">Belba_0505</name>
</gene>
<dbReference type="OrthoDB" id="6397422at2"/>
<organism evidence="1 2">
    <name type="scientific">Belliella baltica (strain DSM 15883 / CIP 108006 / LMG 21964 / BA134)</name>
    <dbReference type="NCBI Taxonomy" id="866536"/>
    <lineage>
        <taxon>Bacteria</taxon>
        <taxon>Pseudomonadati</taxon>
        <taxon>Bacteroidota</taxon>
        <taxon>Cytophagia</taxon>
        <taxon>Cytophagales</taxon>
        <taxon>Cyclobacteriaceae</taxon>
        <taxon>Belliella</taxon>
    </lineage>
</organism>
<dbReference type="STRING" id="866536.Belba_0505"/>
<protein>
    <submittedName>
        <fullName evidence="1">Uncharacterized protein</fullName>
    </submittedName>
</protein>
<dbReference type="KEGG" id="bbd:Belba_0505"/>
<dbReference type="RefSeq" id="WP_014771176.1">
    <property type="nucleotide sequence ID" value="NC_018010.1"/>
</dbReference>
<dbReference type="AlphaFoldDB" id="I3Z1P5"/>
<evidence type="ECO:0000313" key="1">
    <source>
        <dbReference type="EMBL" id="AFL83163.1"/>
    </source>
</evidence>
<keyword evidence="2" id="KW-1185">Reference proteome</keyword>
<accession>I3Z1P5</accession>
<proteinExistence type="predicted"/>
<name>I3Z1P5_BELBD</name>
<dbReference type="Proteomes" id="UP000006050">
    <property type="component" value="Chromosome"/>
</dbReference>
<reference evidence="2" key="1">
    <citation type="submission" date="2012-06" db="EMBL/GenBank/DDBJ databases">
        <title>The complete genome of Belliella baltica DSM 15883.</title>
        <authorList>
            <person name="Lucas S."/>
            <person name="Copeland A."/>
            <person name="Lapidus A."/>
            <person name="Goodwin L."/>
            <person name="Pitluck S."/>
            <person name="Peters L."/>
            <person name="Mikhailova N."/>
            <person name="Davenport K."/>
            <person name="Kyrpides N."/>
            <person name="Mavromatis K."/>
            <person name="Pagani I."/>
            <person name="Ivanova N."/>
            <person name="Ovchinnikova G."/>
            <person name="Zeytun A."/>
            <person name="Detter J.C."/>
            <person name="Han C."/>
            <person name="Land M."/>
            <person name="Hauser L."/>
            <person name="Markowitz V."/>
            <person name="Cheng J.-F."/>
            <person name="Hugenholtz P."/>
            <person name="Woyke T."/>
            <person name="Wu D."/>
            <person name="Tindall B."/>
            <person name="Pomrenke H."/>
            <person name="Brambilla E."/>
            <person name="Klenk H.-P."/>
            <person name="Eisen J.A."/>
        </authorList>
    </citation>
    <scope>NUCLEOTIDE SEQUENCE [LARGE SCALE GENOMIC DNA]</scope>
    <source>
        <strain evidence="2">DSM 15883 / CIP 108006 / LMG 21964 / BA134</strain>
    </source>
</reference>
<dbReference type="HOGENOM" id="CLU_1159325_0_0_10"/>
<dbReference type="EMBL" id="CP003281">
    <property type="protein sequence ID" value="AFL83163.1"/>
    <property type="molecule type" value="Genomic_DNA"/>
</dbReference>
<evidence type="ECO:0000313" key="2">
    <source>
        <dbReference type="Proteomes" id="UP000006050"/>
    </source>
</evidence>